<keyword evidence="2 7" id="KW-0240">DNA-directed RNA polymerase</keyword>
<feature type="binding site" evidence="8">
    <location>
        <position position="73"/>
    </location>
    <ligand>
        <name>Zn(2+)</name>
        <dbReference type="ChEBI" id="CHEBI:29105"/>
        <label>2</label>
    </ligand>
</feature>
<evidence type="ECO:0000259" key="11">
    <source>
        <dbReference type="PROSITE" id="PS51133"/>
    </source>
</evidence>
<evidence type="ECO:0000256" key="2">
    <source>
        <dbReference type="ARBA" id="ARBA00022478"/>
    </source>
</evidence>
<dbReference type="PANTHER" id="PTHR11239:SF12">
    <property type="entry name" value="DNA-DIRECTED RNA POLYMERASE III SUBUNIT RPC10"/>
    <property type="match status" value="1"/>
</dbReference>
<comment type="function">
    <text evidence="7">DNA-dependent RNA polymerase catalyzes the transcription of DNA into RNA using the four ribonucleoside triphosphates as substrates.</text>
</comment>
<dbReference type="InterPro" id="IPR001529">
    <property type="entry name" value="Zn_ribbon_RPB9"/>
</dbReference>
<name>A0A5A7PUV2_STRAF</name>
<dbReference type="GO" id="GO:0008270">
    <property type="term" value="F:zinc ion binding"/>
    <property type="evidence" value="ECO:0007669"/>
    <property type="project" value="UniProtKB-KW"/>
</dbReference>
<keyword evidence="6 7" id="KW-0539">Nucleus</keyword>
<comment type="subcellular location">
    <subcellularLocation>
        <location evidence="1 7">Nucleus</location>
    </subcellularLocation>
</comment>
<keyword evidence="4 9" id="KW-0863">Zinc-finger</keyword>
<evidence type="ECO:0000256" key="3">
    <source>
        <dbReference type="ARBA" id="ARBA00022723"/>
    </source>
</evidence>
<protein>
    <recommendedName>
        <fullName evidence="7">DNA-directed RNA polymerase subunit</fullName>
    </recommendedName>
</protein>
<evidence type="ECO:0000256" key="1">
    <source>
        <dbReference type="ARBA" id="ARBA00004123"/>
    </source>
</evidence>
<feature type="binding site" evidence="8">
    <location>
        <position position="98"/>
    </location>
    <ligand>
        <name>Zn(2+)</name>
        <dbReference type="ChEBI" id="CHEBI:29105"/>
        <label>2</label>
    </ligand>
</feature>
<evidence type="ECO:0000256" key="8">
    <source>
        <dbReference type="PIRSR" id="PIRSR005586-1"/>
    </source>
</evidence>
<comment type="caution">
    <text evidence="12">The sequence shown here is derived from an EMBL/GenBank/DDBJ whole genome shotgun (WGS) entry which is preliminary data.</text>
</comment>
<dbReference type="PANTHER" id="PTHR11239">
    <property type="entry name" value="DNA-DIRECTED RNA POLYMERASE"/>
    <property type="match status" value="1"/>
</dbReference>
<dbReference type="SUPFAM" id="SSF57783">
    <property type="entry name" value="Zinc beta-ribbon"/>
    <property type="match status" value="1"/>
</dbReference>
<evidence type="ECO:0000313" key="13">
    <source>
        <dbReference type="Proteomes" id="UP000325081"/>
    </source>
</evidence>
<dbReference type="PIRSF" id="PIRSF005586">
    <property type="entry name" value="RNApol_RpoM"/>
    <property type="match status" value="1"/>
</dbReference>
<feature type="binding site" evidence="8">
    <location>
        <position position="7"/>
    </location>
    <ligand>
        <name>Zn(2+)</name>
        <dbReference type="ChEBI" id="CHEBI:29105"/>
        <label>1</label>
    </ligand>
</feature>
<dbReference type="Proteomes" id="UP000325081">
    <property type="component" value="Unassembled WGS sequence"/>
</dbReference>
<keyword evidence="3 8" id="KW-0479">Metal-binding</keyword>
<keyword evidence="13" id="KW-1185">Reference proteome</keyword>
<dbReference type="InterPro" id="IPR012164">
    <property type="entry name" value="Rpa12/Rpb9/Rpc10/TFS"/>
</dbReference>
<evidence type="ECO:0000256" key="5">
    <source>
        <dbReference type="ARBA" id="ARBA00022833"/>
    </source>
</evidence>
<feature type="binding site" evidence="8">
    <location>
        <position position="101"/>
    </location>
    <ligand>
        <name>Zn(2+)</name>
        <dbReference type="ChEBI" id="CHEBI:29105"/>
        <label>2</label>
    </ligand>
</feature>
<feature type="binding site" evidence="8">
    <location>
        <position position="26"/>
    </location>
    <ligand>
        <name>Zn(2+)</name>
        <dbReference type="ChEBI" id="CHEBI:29105"/>
        <label>1</label>
    </ligand>
</feature>
<feature type="binding site" evidence="8">
    <location>
        <position position="29"/>
    </location>
    <ligand>
        <name>Zn(2+)</name>
        <dbReference type="ChEBI" id="CHEBI:29105"/>
        <label>1</label>
    </ligand>
</feature>
<sequence length="108" mass="12338">MQFCPTCGTMLLFELAHMAHPNQFFCPTCPYVCRVENKIKQHTPLVRKPMEPIFSEDDQKVINKTSGVSCPACGHGEASYIEVQTRSADEPMTIFYRCTKCKSTWKEN</sequence>
<comment type="similarity">
    <text evidence="7 10">Belongs to the archaeal rpoM/eukaryotic RPA12/RPB9/RPC11 RNA polymerase family.</text>
</comment>
<dbReference type="GO" id="GO:0005666">
    <property type="term" value="C:RNA polymerase III complex"/>
    <property type="evidence" value="ECO:0007669"/>
    <property type="project" value="TreeGrafter"/>
</dbReference>
<evidence type="ECO:0000256" key="7">
    <source>
        <dbReference type="PIRNR" id="PIRNR005586"/>
    </source>
</evidence>
<dbReference type="GO" id="GO:0003899">
    <property type="term" value="F:DNA-directed RNA polymerase activity"/>
    <property type="evidence" value="ECO:0007669"/>
    <property type="project" value="InterPro"/>
</dbReference>
<dbReference type="PROSITE" id="PS00466">
    <property type="entry name" value="ZF_TFIIS_1"/>
    <property type="match status" value="1"/>
</dbReference>
<dbReference type="CDD" id="cd10509">
    <property type="entry name" value="Zn-ribbon_RPC11"/>
    <property type="match status" value="1"/>
</dbReference>
<keyword evidence="7 10" id="KW-0804">Transcription</keyword>
<dbReference type="SMART" id="SM00661">
    <property type="entry name" value="RPOL9"/>
    <property type="match status" value="1"/>
</dbReference>
<evidence type="ECO:0000256" key="10">
    <source>
        <dbReference type="RuleBase" id="RU003474"/>
    </source>
</evidence>
<feature type="domain" description="TFIIS-type" evidence="11">
    <location>
        <begin position="66"/>
        <end position="106"/>
    </location>
</feature>
<dbReference type="InterPro" id="IPR034014">
    <property type="entry name" value="Zn_ribbon_RPC11_C"/>
</dbReference>
<evidence type="ECO:0000256" key="6">
    <source>
        <dbReference type="ARBA" id="ARBA00023242"/>
    </source>
</evidence>
<dbReference type="GO" id="GO:0006386">
    <property type="term" value="P:termination of RNA polymerase III transcription"/>
    <property type="evidence" value="ECO:0007669"/>
    <property type="project" value="TreeGrafter"/>
</dbReference>
<feature type="binding site" evidence="8">
    <location>
        <position position="4"/>
    </location>
    <ligand>
        <name>Zn(2+)</name>
        <dbReference type="ChEBI" id="CHEBI:29105"/>
        <label>1</label>
    </ligand>
</feature>
<accession>A0A5A7PUV2</accession>
<dbReference type="Pfam" id="PF01096">
    <property type="entry name" value="Zn_ribbon_TFIIS"/>
    <property type="match status" value="1"/>
</dbReference>
<dbReference type="AlphaFoldDB" id="A0A5A7PUV2"/>
<feature type="zinc finger region" description="C4-type" evidence="9">
    <location>
        <begin position="4"/>
        <end position="29"/>
    </location>
</feature>
<dbReference type="InterPro" id="IPR001222">
    <property type="entry name" value="Znf_TFIIS"/>
</dbReference>
<reference evidence="13" key="1">
    <citation type="journal article" date="2019" name="Curr. Biol.">
        <title>Genome Sequence of Striga asiatica Provides Insight into the Evolution of Plant Parasitism.</title>
        <authorList>
            <person name="Yoshida S."/>
            <person name="Kim S."/>
            <person name="Wafula E.K."/>
            <person name="Tanskanen J."/>
            <person name="Kim Y.M."/>
            <person name="Honaas L."/>
            <person name="Yang Z."/>
            <person name="Spallek T."/>
            <person name="Conn C.E."/>
            <person name="Ichihashi Y."/>
            <person name="Cheong K."/>
            <person name="Cui S."/>
            <person name="Der J.P."/>
            <person name="Gundlach H."/>
            <person name="Jiao Y."/>
            <person name="Hori C."/>
            <person name="Ishida J.K."/>
            <person name="Kasahara H."/>
            <person name="Kiba T."/>
            <person name="Kim M.S."/>
            <person name="Koo N."/>
            <person name="Laohavisit A."/>
            <person name="Lee Y.H."/>
            <person name="Lumba S."/>
            <person name="McCourt P."/>
            <person name="Mortimer J.C."/>
            <person name="Mutuku J.M."/>
            <person name="Nomura T."/>
            <person name="Sasaki-Sekimoto Y."/>
            <person name="Seto Y."/>
            <person name="Wang Y."/>
            <person name="Wakatake T."/>
            <person name="Sakakibara H."/>
            <person name="Demura T."/>
            <person name="Yamaguchi S."/>
            <person name="Yoneyama K."/>
            <person name="Manabe R.I."/>
            <person name="Nelson D.C."/>
            <person name="Schulman A.H."/>
            <person name="Timko M.P."/>
            <person name="dePamphilis C.W."/>
            <person name="Choi D."/>
            <person name="Shirasu K."/>
        </authorList>
    </citation>
    <scope>NUCLEOTIDE SEQUENCE [LARGE SCALE GENOMIC DNA]</scope>
    <source>
        <strain evidence="13">cv. UVA1</strain>
    </source>
</reference>
<evidence type="ECO:0000256" key="9">
    <source>
        <dbReference type="PIRSR" id="PIRSR005586-2"/>
    </source>
</evidence>
<dbReference type="OrthoDB" id="282152at2759"/>
<organism evidence="12 13">
    <name type="scientific">Striga asiatica</name>
    <name type="common">Asiatic witchweed</name>
    <name type="synonym">Buchnera asiatica</name>
    <dbReference type="NCBI Taxonomy" id="4170"/>
    <lineage>
        <taxon>Eukaryota</taxon>
        <taxon>Viridiplantae</taxon>
        <taxon>Streptophyta</taxon>
        <taxon>Embryophyta</taxon>
        <taxon>Tracheophyta</taxon>
        <taxon>Spermatophyta</taxon>
        <taxon>Magnoliopsida</taxon>
        <taxon>eudicotyledons</taxon>
        <taxon>Gunneridae</taxon>
        <taxon>Pentapetalae</taxon>
        <taxon>asterids</taxon>
        <taxon>lamiids</taxon>
        <taxon>Lamiales</taxon>
        <taxon>Orobanchaceae</taxon>
        <taxon>Buchnereae</taxon>
        <taxon>Striga</taxon>
    </lineage>
</organism>
<dbReference type="EMBL" id="BKCP01005183">
    <property type="protein sequence ID" value="GER36615.1"/>
    <property type="molecule type" value="Genomic_DNA"/>
</dbReference>
<evidence type="ECO:0000313" key="12">
    <source>
        <dbReference type="EMBL" id="GER36615.1"/>
    </source>
</evidence>
<keyword evidence="5 8" id="KW-0862">Zinc</keyword>
<dbReference type="Gene3D" id="2.20.25.10">
    <property type="match status" value="1"/>
</dbReference>
<proteinExistence type="inferred from homology"/>
<dbReference type="SMART" id="SM00440">
    <property type="entry name" value="ZnF_C2C2"/>
    <property type="match status" value="1"/>
</dbReference>
<gene>
    <name evidence="12" type="ORF">STAS_12952</name>
</gene>
<feature type="binding site" evidence="8">
    <location>
        <position position="70"/>
    </location>
    <ligand>
        <name>Zn(2+)</name>
        <dbReference type="ChEBI" id="CHEBI:29105"/>
        <label>2</label>
    </ligand>
</feature>
<dbReference type="GO" id="GO:0003676">
    <property type="term" value="F:nucleic acid binding"/>
    <property type="evidence" value="ECO:0007669"/>
    <property type="project" value="InterPro"/>
</dbReference>
<evidence type="ECO:0000256" key="4">
    <source>
        <dbReference type="ARBA" id="ARBA00022771"/>
    </source>
</evidence>
<dbReference type="PROSITE" id="PS51133">
    <property type="entry name" value="ZF_TFIIS_2"/>
    <property type="match status" value="1"/>
</dbReference>